<dbReference type="GO" id="GO:1904680">
    <property type="term" value="F:peptide transmembrane transporter activity"/>
    <property type="evidence" value="ECO:0007669"/>
    <property type="project" value="TreeGrafter"/>
</dbReference>
<dbReference type="Proteomes" id="UP000231553">
    <property type="component" value="Unassembled WGS sequence"/>
</dbReference>
<gene>
    <name evidence="5" type="ORF">CVM52_00980</name>
</gene>
<evidence type="ECO:0000259" key="4">
    <source>
        <dbReference type="Pfam" id="PF00496"/>
    </source>
</evidence>
<dbReference type="CDD" id="cd08517">
    <property type="entry name" value="PBP2_NikA_DppA_OppA_like_13"/>
    <property type="match status" value="1"/>
</dbReference>
<dbReference type="GO" id="GO:0015833">
    <property type="term" value="P:peptide transport"/>
    <property type="evidence" value="ECO:0007669"/>
    <property type="project" value="TreeGrafter"/>
</dbReference>
<keyword evidence="6" id="KW-1185">Reference proteome</keyword>
<dbReference type="AlphaFoldDB" id="A0A2M8J7G8"/>
<dbReference type="SUPFAM" id="SSF53850">
    <property type="entry name" value="Periplasmic binding protein-like II"/>
    <property type="match status" value="1"/>
</dbReference>
<dbReference type="InterPro" id="IPR000914">
    <property type="entry name" value="SBP_5_dom"/>
</dbReference>
<dbReference type="Pfam" id="PF00496">
    <property type="entry name" value="SBP_bac_5"/>
    <property type="match status" value="1"/>
</dbReference>
<dbReference type="PIRSF" id="PIRSF002741">
    <property type="entry name" value="MppA"/>
    <property type="match status" value="1"/>
</dbReference>
<dbReference type="InterPro" id="IPR039424">
    <property type="entry name" value="SBP_5"/>
</dbReference>
<evidence type="ECO:0000256" key="2">
    <source>
        <dbReference type="ARBA" id="ARBA00005695"/>
    </source>
</evidence>
<dbReference type="GO" id="GO:0030288">
    <property type="term" value="C:outer membrane-bounded periplasmic space"/>
    <property type="evidence" value="ECO:0007669"/>
    <property type="project" value="UniProtKB-ARBA"/>
</dbReference>
<dbReference type="GO" id="GO:0043190">
    <property type="term" value="C:ATP-binding cassette (ABC) transporter complex"/>
    <property type="evidence" value="ECO:0007669"/>
    <property type="project" value="InterPro"/>
</dbReference>
<dbReference type="PANTHER" id="PTHR30290">
    <property type="entry name" value="PERIPLASMIC BINDING COMPONENT OF ABC TRANSPORTER"/>
    <property type="match status" value="1"/>
</dbReference>
<dbReference type="Gene3D" id="3.10.105.10">
    <property type="entry name" value="Dipeptide-binding Protein, Domain 3"/>
    <property type="match status" value="1"/>
</dbReference>
<feature type="domain" description="Solute-binding protein family 5" evidence="4">
    <location>
        <begin position="77"/>
        <end position="429"/>
    </location>
</feature>
<evidence type="ECO:0000313" key="6">
    <source>
        <dbReference type="Proteomes" id="UP000231553"/>
    </source>
</evidence>
<dbReference type="InterPro" id="IPR030678">
    <property type="entry name" value="Peptide/Ni-bd"/>
</dbReference>
<reference evidence="5 6" key="1">
    <citation type="journal article" date="2018" name="Int. J. Syst. Evol. Microbiol.">
        <title>Pseudooceanicola lipolyticus sp. nov., a marine alphaproteobacterium, reclassification of Oceanicola flagellatus as Pseudooceanicola flagellatus comb. nov. and emended description of the genus Pseudooceanicola.</title>
        <authorList>
            <person name="Huang M.-M."/>
            <person name="Guo L.-L."/>
            <person name="Wu Y.-H."/>
            <person name="Lai Q.-L."/>
            <person name="Shao Z.-Z."/>
            <person name="Wang C.-S."/>
            <person name="Wu M."/>
            <person name="Xu X.-W."/>
        </authorList>
    </citation>
    <scope>NUCLEOTIDE SEQUENCE [LARGE SCALE GENOMIC DNA]</scope>
    <source>
        <strain evidence="5 6">157</strain>
    </source>
</reference>
<keyword evidence="3" id="KW-0732">Signal</keyword>
<dbReference type="EMBL" id="PGTB01000001">
    <property type="protein sequence ID" value="PJE38730.1"/>
    <property type="molecule type" value="Genomic_DNA"/>
</dbReference>
<comment type="similarity">
    <text evidence="2">Belongs to the bacterial solute-binding protein 5 family.</text>
</comment>
<organism evidence="5 6">
    <name type="scientific">Pseudooceanicola lipolyticus</name>
    <dbReference type="NCBI Taxonomy" id="2029104"/>
    <lineage>
        <taxon>Bacteria</taxon>
        <taxon>Pseudomonadati</taxon>
        <taxon>Pseudomonadota</taxon>
        <taxon>Alphaproteobacteria</taxon>
        <taxon>Rhodobacterales</taxon>
        <taxon>Paracoccaceae</taxon>
        <taxon>Pseudooceanicola</taxon>
    </lineage>
</organism>
<evidence type="ECO:0000313" key="5">
    <source>
        <dbReference type="EMBL" id="PJE38730.1"/>
    </source>
</evidence>
<comment type="caution">
    <text evidence="5">The sequence shown here is derived from an EMBL/GenBank/DDBJ whole genome shotgun (WGS) entry which is preliminary data.</text>
</comment>
<protein>
    <submittedName>
        <fullName evidence="5">Peptide ABC transporter substrate-binding protein</fullName>
    </submittedName>
</protein>
<sequence>MKRRDFTKLLASGAALSAVRLFGDGVAYAQGSNGGLTAIIQPEPPLLNLALNQQTPTGVVGGKMYESLLTYDFELNPQPQLAKSWTVSEDGLTYTFTLQDDVKWHDGAPFSAADVVFSCDVFLREVHPRARTTFERCESIEAPDPQTVVFTLKSPFAPFLLAFESSSAPIVPAHIYEGTDFRNNPANDTPIGTGPFKFVEWVRGSHIHLTANEDYYMPGQPGLSEIYYQIIPDAASRSVAMETGQAQVAQWGDIETFDVQRLAAMPELELTTKGYEFFSPVMWYDINLRREPFNDVRFRKAMMHLIDRDFVVDRIMFGLARPAIGPIASTTKFHDPNVTTYPYDVDAAIALLDDMGLTPDANGIRTTINFLVSPYGEVWTRTAEYFRQTMQSAGIEVNLVSTDVAGWGTSVGNWDYDVTTNMLYQFGDPALGVARTYISSNIRKGVLFSNTEGYENPKVDDLFARAAISTSEDERQQLYSEVQKILTDEVPVLWLTEQHYPTLYASGLQNLITGATGVNGNFGEARWG</sequence>
<proteinExistence type="inferred from homology"/>
<comment type="subcellular location">
    <subcellularLocation>
        <location evidence="1">Periplasm</location>
    </subcellularLocation>
</comment>
<evidence type="ECO:0000256" key="3">
    <source>
        <dbReference type="ARBA" id="ARBA00022729"/>
    </source>
</evidence>
<dbReference type="Gene3D" id="3.40.190.10">
    <property type="entry name" value="Periplasmic binding protein-like II"/>
    <property type="match status" value="1"/>
</dbReference>
<dbReference type="OrthoDB" id="9803988at2"/>
<name>A0A2M8J7G8_9RHOB</name>
<dbReference type="PANTHER" id="PTHR30290:SF38">
    <property type="entry name" value="D,D-DIPEPTIDE-BINDING PERIPLASMIC PROTEIN DDPA-RELATED"/>
    <property type="match status" value="1"/>
</dbReference>
<accession>A0A2M8J7G8</accession>
<dbReference type="RefSeq" id="WP_100160858.1">
    <property type="nucleotide sequence ID" value="NZ_PGTB01000001.1"/>
</dbReference>
<evidence type="ECO:0000256" key="1">
    <source>
        <dbReference type="ARBA" id="ARBA00004418"/>
    </source>
</evidence>